<keyword evidence="1" id="KW-1133">Transmembrane helix</keyword>
<dbReference type="InterPro" id="IPR000917">
    <property type="entry name" value="Sulfatase_N"/>
</dbReference>
<evidence type="ECO:0000259" key="2">
    <source>
        <dbReference type="Pfam" id="PF00884"/>
    </source>
</evidence>
<dbReference type="Proteomes" id="UP000460875">
    <property type="component" value="Unassembled WGS sequence"/>
</dbReference>
<proteinExistence type="predicted"/>
<dbReference type="InterPro" id="IPR052701">
    <property type="entry name" value="GAG_Ulvan_Degrading_Sulfatases"/>
</dbReference>
<dbReference type="Pfam" id="PF00884">
    <property type="entry name" value="Sulfatase"/>
    <property type="match status" value="1"/>
</dbReference>
<name>A0A271UE22_ECOLX</name>
<organism evidence="3 5">
    <name type="scientific">Escherichia coli</name>
    <dbReference type="NCBI Taxonomy" id="562"/>
    <lineage>
        <taxon>Bacteria</taxon>
        <taxon>Pseudomonadati</taxon>
        <taxon>Pseudomonadota</taxon>
        <taxon>Gammaproteobacteria</taxon>
        <taxon>Enterobacterales</taxon>
        <taxon>Enterobacteriaceae</taxon>
        <taxon>Escherichia</taxon>
    </lineage>
</organism>
<evidence type="ECO:0000313" key="4">
    <source>
        <dbReference type="EMBL" id="MWR36886.1"/>
    </source>
</evidence>
<dbReference type="EMBL" id="WTQT01000012">
    <property type="protein sequence ID" value="MWR36886.1"/>
    <property type="molecule type" value="Genomic_DNA"/>
</dbReference>
<dbReference type="InterPro" id="IPR017850">
    <property type="entry name" value="Alkaline_phosphatase_core_sf"/>
</dbReference>
<keyword evidence="1" id="KW-0812">Transmembrane</keyword>
<comment type="caution">
    <text evidence="3">The sequence shown here is derived from an EMBL/GenBank/DDBJ whole genome shotgun (WGS) entry which is preliminary data.</text>
</comment>
<feature type="transmembrane region" description="Helical" evidence="1">
    <location>
        <begin position="71"/>
        <end position="93"/>
    </location>
</feature>
<feature type="transmembrane region" description="Helical" evidence="1">
    <location>
        <begin position="29"/>
        <end position="51"/>
    </location>
</feature>
<evidence type="ECO:0000313" key="5">
    <source>
        <dbReference type="Proteomes" id="UP000430387"/>
    </source>
</evidence>
<keyword evidence="3" id="KW-0808">Transferase</keyword>
<evidence type="ECO:0000313" key="3">
    <source>
        <dbReference type="EMBL" id="MWR12581.1"/>
    </source>
</evidence>
<dbReference type="GO" id="GO:0016787">
    <property type="term" value="F:hydrolase activity"/>
    <property type="evidence" value="ECO:0007669"/>
    <property type="project" value="UniProtKB-KW"/>
</dbReference>
<gene>
    <name evidence="4" type="ORF">GP975_01970</name>
    <name evidence="3" type="ORF">GQA06_01870</name>
</gene>
<dbReference type="PANTHER" id="PTHR43751">
    <property type="entry name" value="SULFATASE"/>
    <property type="match status" value="1"/>
</dbReference>
<evidence type="ECO:0000313" key="6">
    <source>
        <dbReference type="Proteomes" id="UP000460875"/>
    </source>
</evidence>
<accession>A0A271UE22</accession>
<dbReference type="CDD" id="cd16015">
    <property type="entry name" value="LTA_synthase"/>
    <property type="match status" value="1"/>
</dbReference>
<feature type="transmembrane region" description="Helical" evidence="1">
    <location>
        <begin position="105"/>
        <end position="128"/>
    </location>
</feature>
<sequence>MVSKFSSIALEYFCIFTSLFVFKKNYRGIIWTLVVGILGAQISSLYTSGNYVIPLTLSNVGEYNALGFELLFKLLCISLLFLCVALIIFSPVFTYDIPRRKTFLLALLSLPLINGPLVKFTETLYFYYKQVTFSPAYNYPAIAKKFLKTDIWYDESLLLKNKKPNVIVIFTEGMSFNVIDSVNNLGLGVTPKLDEIMKKSFFFINYYNHTAATFRGLRGQLTSAYQFKDGVGANGDGFFEITNQKVKSIYNKRLVSLPEILNSNGYKTIFLSSTEKTSTLNAMLKTLSFNEVLGMGDFDFYQNDRMSDKQTFIALKEVVERNKNNKFFIGVYPSGTHHGLDSPDLRFKDGSNSYYNKFYNFDHQVGEFIDYLTSTGLINNTLVVITADHSTFPTPQFNKSFSSNSDYFVDAIPLIILGAGIESKKNNAHGKNSLALAPTILNLLNINHYPNFFLGCSLLDEKCQSTFSHISAIGNSFFKTGEKKCSSDDYNVKKLDNSSDIINFYNVSG</sequence>
<evidence type="ECO:0000256" key="1">
    <source>
        <dbReference type="SAM" id="Phobius"/>
    </source>
</evidence>
<dbReference type="EMBL" id="WTQJ01000008">
    <property type="protein sequence ID" value="MWR12581.1"/>
    <property type="molecule type" value="Genomic_DNA"/>
</dbReference>
<keyword evidence="1" id="KW-0472">Membrane</keyword>
<feature type="transmembrane region" description="Helical" evidence="1">
    <location>
        <begin position="6"/>
        <end position="22"/>
    </location>
</feature>
<dbReference type="PANTHER" id="PTHR43751:SF3">
    <property type="entry name" value="SULFATASE N-TERMINAL DOMAIN-CONTAINING PROTEIN"/>
    <property type="match status" value="1"/>
</dbReference>
<dbReference type="Proteomes" id="UP000430387">
    <property type="component" value="Unassembled WGS sequence"/>
</dbReference>
<dbReference type="GO" id="GO:0016740">
    <property type="term" value="F:transferase activity"/>
    <property type="evidence" value="ECO:0007669"/>
    <property type="project" value="UniProtKB-KW"/>
</dbReference>
<feature type="domain" description="Sulfatase N-terminal" evidence="2">
    <location>
        <begin position="164"/>
        <end position="446"/>
    </location>
</feature>
<dbReference type="Gene3D" id="3.40.720.10">
    <property type="entry name" value="Alkaline Phosphatase, subunit A"/>
    <property type="match status" value="1"/>
</dbReference>
<dbReference type="SUPFAM" id="SSF53649">
    <property type="entry name" value="Alkaline phosphatase-like"/>
    <property type="match status" value="1"/>
</dbReference>
<protein>
    <submittedName>
        <fullName evidence="3">Sulfatase-like hydrolase/transferase</fullName>
    </submittedName>
</protein>
<keyword evidence="3" id="KW-0378">Hydrolase</keyword>
<reference evidence="5 6" key="1">
    <citation type="submission" date="2019-12" db="EMBL/GenBank/DDBJ databases">
        <title>Enteriobacteria Tanzani isolates_8377-8380.</title>
        <authorList>
            <person name="Subbiah M."/>
            <person name="Call D."/>
        </authorList>
    </citation>
    <scope>NUCLEOTIDE SEQUENCE [LARGE SCALE GENOMIC DNA]</scope>
    <source>
        <strain evidence="4 6">8379wE2</strain>
        <strain evidence="3 5">8380wG1</strain>
    </source>
</reference>
<dbReference type="AlphaFoldDB" id="A0A271UE22"/>